<dbReference type="HAMAP" id="MF_00108">
    <property type="entry name" value="IspD"/>
    <property type="match status" value="1"/>
</dbReference>
<dbReference type="SUPFAM" id="SSF53448">
    <property type="entry name" value="Nucleotide-diphospho-sugar transferases"/>
    <property type="match status" value="1"/>
</dbReference>
<evidence type="ECO:0000256" key="2">
    <source>
        <dbReference type="ARBA" id="ARBA00022695"/>
    </source>
</evidence>
<dbReference type="InterPro" id="IPR029044">
    <property type="entry name" value="Nucleotide-diphossugar_trans"/>
</dbReference>
<feature type="site" description="Transition state stabilizer" evidence="3">
    <location>
        <position position="20"/>
    </location>
</feature>
<keyword evidence="2 3" id="KW-0548">Nucleotidyltransferase</keyword>
<dbReference type="Gene3D" id="3.90.550.10">
    <property type="entry name" value="Spore Coat Polysaccharide Biosynthesis Protein SpsA, Chain A"/>
    <property type="match status" value="1"/>
</dbReference>
<name>A0A9D5K9C7_UNCW3</name>
<evidence type="ECO:0000256" key="1">
    <source>
        <dbReference type="ARBA" id="ARBA00022679"/>
    </source>
</evidence>
<dbReference type="InterPro" id="IPR001228">
    <property type="entry name" value="IspD"/>
</dbReference>
<keyword evidence="1 3" id="KW-0808">Transferase</keyword>
<comment type="catalytic activity">
    <reaction evidence="3">
        <text>2-C-methyl-D-erythritol 4-phosphate + CTP + H(+) = 4-CDP-2-C-methyl-D-erythritol + diphosphate</text>
        <dbReference type="Rhea" id="RHEA:13429"/>
        <dbReference type="ChEBI" id="CHEBI:15378"/>
        <dbReference type="ChEBI" id="CHEBI:33019"/>
        <dbReference type="ChEBI" id="CHEBI:37563"/>
        <dbReference type="ChEBI" id="CHEBI:57823"/>
        <dbReference type="ChEBI" id="CHEBI:58262"/>
        <dbReference type="EC" id="2.7.7.60"/>
    </reaction>
</comment>
<dbReference type="GO" id="GO:0050518">
    <property type="term" value="F:2-C-methyl-D-erythritol 4-phosphate cytidylyltransferase activity"/>
    <property type="evidence" value="ECO:0007669"/>
    <property type="project" value="UniProtKB-UniRule"/>
</dbReference>
<dbReference type="GO" id="GO:0019288">
    <property type="term" value="P:isopentenyl diphosphate biosynthetic process, methylerythritol 4-phosphate pathway"/>
    <property type="evidence" value="ECO:0007669"/>
    <property type="project" value="UniProtKB-UniRule"/>
</dbReference>
<comment type="similarity">
    <text evidence="3">Belongs to the IspD/TarI cytidylyltransferase family. IspD subfamily.</text>
</comment>
<evidence type="ECO:0000313" key="5">
    <source>
        <dbReference type="Proteomes" id="UP000630660"/>
    </source>
</evidence>
<feature type="site" description="Positions MEP for the nucleophilic attack" evidence="3">
    <location>
        <position position="150"/>
    </location>
</feature>
<dbReference type="InterPro" id="IPR050088">
    <property type="entry name" value="IspD/TarI_cytidylyltransf_bact"/>
</dbReference>
<comment type="function">
    <text evidence="3">Catalyzes the formation of 4-diphosphocytidyl-2-C-methyl-D-erythritol from CTP and 2-C-methyl-D-erythritol 4-phosphate (MEP).</text>
</comment>
<dbReference type="CDD" id="cd02516">
    <property type="entry name" value="CDP-ME_synthetase"/>
    <property type="match status" value="1"/>
</dbReference>
<dbReference type="EMBL" id="WJKJ01000157">
    <property type="protein sequence ID" value="MBD3364520.1"/>
    <property type="molecule type" value="Genomic_DNA"/>
</dbReference>
<evidence type="ECO:0000313" key="4">
    <source>
        <dbReference type="EMBL" id="MBD3364520.1"/>
    </source>
</evidence>
<dbReference type="Pfam" id="PF01128">
    <property type="entry name" value="IspD"/>
    <property type="match status" value="1"/>
</dbReference>
<dbReference type="AlphaFoldDB" id="A0A9D5K9C7"/>
<comment type="pathway">
    <text evidence="3">Isoprenoid biosynthesis; isopentenyl diphosphate biosynthesis via DXP pathway; isopentenyl diphosphate from 1-deoxy-D-xylulose 5-phosphate: step 2/6.</text>
</comment>
<dbReference type="Proteomes" id="UP000630660">
    <property type="component" value="Unassembled WGS sequence"/>
</dbReference>
<gene>
    <name evidence="3 4" type="primary">ispD</name>
    <name evidence="4" type="ORF">GF359_04830</name>
</gene>
<comment type="caution">
    <text evidence="4">The sequence shown here is derived from an EMBL/GenBank/DDBJ whole genome shotgun (WGS) entry which is preliminary data.</text>
</comment>
<dbReference type="FunFam" id="3.90.550.10:FF:000003">
    <property type="entry name" value="2-C-methyl-D-erythritol 4-phosphate cytidylyltransferase"/>
    <property type="match status" value="1"/>
</dbReference>
<dbReference type="InterPro" id="IPR034683">
    <property type="entry name" value="IspD/TarI"/>
</dbReference>
<evidence type="ECO:0000256" key="3">
    <source>
        <dbReference type="HAMAP-Rule" id="MF_00108"/>
    </source>
</evidence>
<feature type="site" description="Transition state stabilizer" evidence="3">
    <location>
        <position position="15"/>
    </location>
</feature>
<dbReference type="EC" id="2.7.7.60" evidence="3"/>
<dbReference type="PANTHER" id="PTHR32125:SF4">
    <property type="entry name" value="2-C-METHYL-D-ERYTHRITOL 4-PHOSPHATE CYTIDYLYLTRANSFERASE, CHLOROPLASTIC"/>
    <property type="match status" value="1"/>
</dbReference>
<proteinExistence type="inferred from homology"/>
<reference evidence="4" key="1">
    <citation type="submission" date="2019-11" db="EMBL/GenBank/DDBJ databases">
        <title>Microbial mats filling the niche in hypersaline microbial mats.</title>
        <authorList>
            <person name="Wong H.L."/>
            <person name="Macleod F.I."/>
            <person name="White R.A. III"/>
            <person name="Burns B.P."/>
        </authorList>
    </citation>
    <scope>NUCLEOTIDE SEQUENCE</scope>
    <source>
        <strain evidence="4">Bin_327</strain>
    </source>
</reference>
<dbReference type="PANTHER" id="PTHR32125">
    <property type="entry name" value="2-C-METHYL-D-ERYTHRITOL 4-PHOSPHATE CYTIDYLYLTRANSFERASE, CHLOROPLASTIC"/>
    <property type="match status" value="1"/>
</dbReference>
<dbReference type="NCBIfam" id="TIGR00453">
    <property type="entry name" value="ispD"/>
    <property type="match status" value="1"/>
</dbReference>
<protein>
    <recommendedName>
        <fullName evidence="3">2-C-methyl-D-erythritol 4-phosphate cytidylyltransferase</fullName>
        <ecNumber evidence="3">2.7.7.60</ecNumber>
    </recommendedName>
    <alternativeName>
        <fullName evidence="3">4-diphosphocytidyl-2C-methyl-D-erythritol synthase</fullName>
    </alternativeName>
    <alternativeName>
        <fullName evidence="3">MEP cytidylyltransferase</fullName>
        <shortName evidence="3">MCT</shortName>
    </alternativeName>
</protein>
<sequence length="224" mass="24888">MVRFGLILAAGRGERFGAPKQQAILGGHPLALWSILAFEQCPEIDLIVLVVDEPGVEFFEHQIKMREIEKVEAIVPGGAERVDSLKAGLKVLPHEGRVAVHDGARPFVRSEDITEGFYTLDKEGSAIYALEVTDTLKRIEKGMLIETVSRDGLYRAQTPQFYPLPILKEALRRAEEEGFVGTDEASYVERMGFGIHILTGREENIKITFPQDLELAEKLLTAGT</sequence>
<organism evidence="4 5">
    <name type="scientific">candidate division WOR-3 bacterium</name>
    <dbReference type="NCBI Taxonomy" id="2052148"/>
    <lineage>
        <taxon>Bacteria</taxon>
        <taxon>Bacteria division WOR-3</taxon>
    </lineage>
</organism>
<keyword evidence="3" id="KW-0414">Isoprene biosynthesis</keyword>
<feature type="site" description="Positions MEP for the nucleophilic attack" evidence="3">
    <location>
        <position position="206"/>
    </location>
</feature>
<accession>A0A9D5K9C7</accession>